<evidence type="ECO:0000313" key="7">
    <source>
        <dbReference type="Proteomes" id="UP000295543"/>
    </source>
</evidence>
<dbReference type="SUPFAM" id="SSF53850">
    <property type="entry name" value="Periplasmic binding protein-like II"/>
    <property type="match status" value="1"/>
</dbReference>
<keyword evidence="4" id="KW-0804">Transcription</keyword>
<dbReference type="PANTHER" id="PTHR30419:SF2">
    <property type="entry name" value="LYSR FAMILY TRANSCRIPTIONAL REGULATOR"/>
    <property type="match status" value="1"/>
</dbReference>
<dbReference type="GO" id="GO:0003700">
    <property type="term" value="F:DNA-binding transcription factor activity"/>
    <property type="evidence" value="ECO:0007669"/>
    <property type="project" value="InterPro"/>
</dbReference>
<keyword evidence="3" id="KW-0238">DNA-binding</keyword>
<dbReference type="PROSITE" id="PS50931">
    <property type="entry name" value="HTH_LYSR"/>
    <property type="match status" value="1"/>
</dbReference>
<protein>
    <submittedName>
        <fullName evidence="6">LysR family transcriptional regulator</fullName>
    </submittedName>
</protein>
<accession>A0A4R5U8Q7</accession>
<dbReference type="Gene3D" id="3.40.190.290">
    <property type="match status" value="1"/>
</dbReference>
<proteinExistence type="inferred from homology"/>
<name>A0A4R5U8Q7_9GAMM</name>
<dbReference type="CDD" id="cd08421">
    <property type="entry name" value="PBP2_LTTR_like_1"/>
    <property type="match status" value="1"/>
</dbReference>
<dbReference type="Gene3D" id="1.10.10.10">
    <property type="entry name" value="Winged helix-like DNA-binding domain superfamily/Winged helix DNA-binding domain"/>
    <property type="match status" value="1"/>
</dbReference>
<comment type="similarity">
    <text evidence="1">Belongs to the LysR transcriptional regulatory family.</text>
</comment>
<keyword evidence="2" id="KW-0805">Transcription regulation</keyword>
<keyword evidence="7" id="KW-1185">Reference proteome</keyword>
<dbReference type="InterPro" id="IPR036388">
    <property type="entry name" value="WH-like_DNA-bd_sf"/>
</dbReference>
<evidence type="ECO:0000256" key="2">
    <source>
        <dbReference type="ARBA" id="ARBA00023015"/>
    </source>
</evidence>
<feature type="domain" description="HTH lysR-type" evidence="5">
    <location>
        <begin position="55"/>
        <end position="112"/>
    </location>
</feature>
<dbReference type="AlphaFoldDB" id="A0A4R5U8Q7"/>
<evidence type="ECO:0000313" key="6">
    <source>
        <dbReference type="EMBL" id="TDK30879.1"/>
    </source>
</evidence>
<dbReference type="Pfam" id="PF03466">
    <property type="entry name" value="LysR_substrate"/>
    <property type="match status" value="1"/>
</dbReference>
<dbReference type="InterPro" id="IPR000847">
    <property type="entry name" value="LysR_HTH_N"/>
</dbReference>
<dbReference type="Pfam" id="PF00126">
    <property type="entry name" value="HTH_1"/>
    <property type="match status" value="1"/>
</dbReference>
<evidence type="ECO:0000256" key="4">
    <source>
        <dbReference type="ARBA" id="ARBA00023163"/>
    </source>
</evidence>
<reference evidence="6 7" key="1">
    <citation type="submission" date="2019-03" db="EMBL/GenBank/DDBJ databases">
        <title>Luteimonas zhaokaii sp.nov., isolated from the rectal contents of Plateau pika in Yushu, Qinghai Province, China.</title>
        <authorList>
            <person name="Zhang G."/>
        </authorList>
    </citation>
    <scope>NUCLEOTIDE SEQUENCE [LARGE SCALE GENOMIC DNA]</scope>
    <source>
        <strain evidence="6 7">THG-MD21</strain>
    </source>
</reference>
<sequence length="346" mass="37978">MIPSRGHGRGQVAALAVSSHPRPLGIRNQAMPISQTAKAGVECVHPIDGPVPMLPDPSSLALFLNAAEMGSISRAAEVSNIALAAASRRIALLEHHYKVKLLKRTSRGVEPTDAGKAAIPQIRQLLNMVQKIDLDLSDYAAGITGHVRIQAATSALAQFLPDDLVSFSNLHPQVRVDIEERWSHEIVQSVRAGATDIGVIVDKDNCDDLSVFDYRQDDLVAIVPASYDIRRSRIRFSELLAYDFVALEGSTALTRRLLVEAMTARGALRLRVQVRSFDAVYRMVEAGLGVAVLPRNIVRAFALDQRVRLIPLQDAWATRRMHLCVASFERLPAVARKLVEHMTRAA</sequence>
<dbReference type="PANTHER" id="PTHR30419">
    <property type="entry name" value="HTH-TYPE TRANSCRIPTIONAL REGULATOR YBHD"/>
    <property type="match status" value="1"/>
</dbReference>
<dbReference type="InterPro" id="IPR050950">
    <property type="entry name" value="HTH-type_LysR_regulators"/>
</dbReference>
<dbReference type="InterPro" id="IPR005119">
    <property type="entry name" value="LysR_subst-bd"/>
</dbReference>
<dbReference type="Proteomes" id="UP000295543">
    <property type="component" value="Unassembled WGS sequence"/>
</dbReference>
<gene>
    <name evidence="6" type="ORF">E2F49_11100</name>
</gene>
<comment type="caution">
    <text evidence="6">The sequence shown here is derived from an EMBL/GenBank/DDBJ whole genome shotgun (WGS) entry which is preliminary data.</text>
</comment>
<evidence type="ECO:0000256" key="3">
    <source>
        <dbReference type="ARBA" id="ARBA00023125"/>
    </source>
</evidence>
<dbReference type="GO" id="GO:0003677">
    <property type="term" value="F:DNA binding"/>
    <property type="evidence" value="ECO:0007669"/>
    <property type="project" value="UniProtKB-KW"/>
</dbReference>
<dbReference type="GO" id="GO:0005829">
    <property type="term" value="C:cytosol"/>
    <property type="evidence" value="ECO:0007669"/>
    <property type="project" value="TreeGrafter"/>
</dbReference>
<organism evidence="6 7">
    <name type="scientific">Luteimonas terrae</name>
    <dbReference type="NCBI Taxonomy" id="1530191"/>
    <lineage>
        <taxon>Bacteria</taxon>
        <taxon>Pseudomonadati</taxon>
        <taxon>Pseudomonadota</taxon>
        <taxon>Gammaproteobacteria</taxon>
        <taxon>Lysobacterales</taxon>
        <taxon>Lysobacteraceae</taxon>
        <taxon>Luteimonas</taxon>
    </lineage>
</organism>
<dbReference type="InterPro" id="IPR036390">
    <property type="entry name" value="WH_DNA-bd_sf"/>
</dbReference>
<dbReference type="SUPFAM" id="SSF46785">
    <property type="entry name" value="Winged helix' DNA-binding domain"/>
    <property type="match status" value="1"/>
</dbReference>
<dbReference type="OrthoDB" id="9785974at2"/>
<evidence type="ECO:0000259" key="5">
    <source>
        <dbReference type="PROSITE" id="PS50931"/>
    </source>
</evidence>
<dbReference type="EMBL" id="SMTG01000004">
    <property type="protein sequence ID" value="TDK30879.1"/>
    <property type="molecule type" value="Genomic_DNA"/>
</dbReference>
<evidence type="ECO:0000256" key="1">
    <source>
        <dbReference type="ARBA" id="ARBA00009437"/>
    </source>
</evidence>